<comment type="subunit">
    <text evidence="3 14">Monomer.</text>
</comment>
<keyword evidence="9 14" id="KW-1133">Transmembrane helix</keyword>
<keyword evidence="6 14" id="KW-0812">Transmembrane</keyword>
<dbReference type="Gene3D" id="1.50.40.10">
    <property type="entry name" value="Mitochondrial carrier domain"/>
    <property type="match status" value="1"/>
</dbReference>
<dbReference type="GO" id="GO:0140021">
    <property type="term" value="P:mitochondrial ADP transmembrane transport"/>
    <property type="evidence" value="ECO:0007669"/>
    <property type="project" value="InterPro"/>
</dbReference>
<evidence type="ECO:0000256" key="1">
    <source>
        <dbReference type="ARBA" id="ARBA00004448"/>
    </source>
</evidence>
<dbReference type="GO" id="GO:0005743">
    <property type="term" value="C:mitochondrial inner membrane"/>
    <property type="evidence" value="ECO:0007669"/>
    <property type="project" value="UniProtKB-SubCell"/>
</dbReference>
<comment type="function">
    <text evidence="14">Catalyzes the exchange of ADP and ATP across the membrane.</text>
</comment>
<dbReference type="Proteomes" id="UP001279734">
    <property type="component" value="Unassembled WGS sequence"/>
</dbReference>
<dbReference type="Pfam" id="PF00153">
    <property type="entry name" value="Mito_carr"/>
    <property type="match status" value="1"/>
</dbReference>
<evidence type="ECO:0000256" key="9">
    <source>
        <dbReference type="ARBA" id="ARBA00022989"/>
    </source>
</evidence>
<dbReference type="InterPro" id="IPR018108">
    <property type="entry name" value="MCP_transmembrane"/>
</dbReference>
<reference evidence="15" key="1">
    <citation type="submission" date="2023-05" db="EMBL/GenBank/DDBJ databases">
        <title>Nepenthes gracilis genome sequencing.</title>
        <authorList>
            <person name="Fukushima K."/>
        </authorList>
    </citation>
    <scope>NUCLEOTIDE SEQUENCE</scope>
    <source>
        <strain evidence="15">SING2019-196</strain>
    </source>
</reference>
<dbReference type="EMBL" id="BSYO01000011">
    <property type="protein sequence ID" value="GMH12100.1"/>
    <property type="molecule type" value="Genomic_DNA"/>
</dbReference>
<proteinExistence type="inferred from homology"/>
<dbReference type="SUPFAM" id="SSF103506">
    <property type="entry name" value="Mitochondrial carrier"/>
    <property type="match status" value="1"/>
</dbReference>
<dbReference type="PRINTS" id="PR00927">
    <property type="entry name" value="ADPTRNSLCASE"/>
</dbReference>
<evidence type="ECO:0000256" key="2">
    <source>
        <dbReference type="ARBA" id="ARBA00006375"/>
    </source>
</evidence>
<evidence type="ECO:0000256" key="13">
    <source>
        <dbReference type="ARBA" id="ARBA00045250"/>
    </source>
</evidence>
<dbReference type="InterPro" id="IPR023395">
    <property type="entry name" value="MCP_dom_sf"/>
</dbReference>
<comment type="catalytic activity">
    <reaction evidence="12">
        <text>ADP(in) + ATP(out) = ADP(out) + ATP(in)</text>
        <dbReference type="Rhea" id="RHEA:34999"/>
        <dbReference type="ChEBI" id="CHEBI:30616"/>
        <dbReference type="ChEBI" id="CHEBI:456216"/>
    </reaction>
    <physiologicalReaction direction="left-to-right" evidence="12">
        <dbReference type="Rhea" id="RHEA:35000"/>
    </physiologicalReaction>
</comment>
<evidence type="ECO:0000256" key="4">
    <source>
        <dbReference type="ARBA" id="ARBA00022448"/>
    </source>
</evidence>
<evidence type="ECO:0000256" key="3">
    <source>
        <dbReference type="ARBA" id="ARBA00011245"/>
    </source>
</evidence>
<evidence type="ECO:0000256" key="6">
    <source>
        <dbReference type="ARBA" id="ARBA00022692"/>
    </source>
</evidence>
<feature type="transmembrane region" description="Helical" evidence="14">
    <location>
        <begin position="56"/>
        <end position="79"/>
    </location>
</feature>
<organism evidence="15 16">
    <name type="scientific">Nepenthes gracilis</name>
    <name type="common">Slender pitcher plant</name>
    <dbReference type="NCBI Taxonomy" id="150966"/>
    <lineage>
        <taxon>Eukaryota</taxon>
        <taxon>Viridiplantae</taxon>
        <taxon>Streptophyta</taxon>
        <taxon>Embryophyta</taxon>
        <taxon>Tracheophyta</taxon>
        <taxon>Spermatophyta</taxon>
        <taxon>Magnoliopsida</taxon>
        <taxon>eudicotyledons</taxon>
        <taxon>Gunneridae</taxon>
        <taxon>Pentapetalae</taxon>
        <taxon>Caryophyllales</taxon>
        <taxon>Nepenthaceae</taxon>
        <taxon>Nepenthes</taxon>
    </lineage>
</organism>
<name>A0AAD3SJR6_NEPGR</name>
<keyword evidence="5" id="KW-0050">Antiport</keyword>
<dbReference type="InterPro" id="IPR002067">
    <property type="entry name" value="MCP"/>
</dbReference>
<sequence length="105" mass="11584">MNTTPCNDLMHYSALRGTSIAGPTYLNSHHVHEALNFAFKDFFKSLFNFKKNRDGYWKWFAGNMASGGAAGALSLGFVYPLDYARTRLANDAKTAKKGGKGNLMV</sequence>
<evidence type="ECO:0000256" key="8">
    <source>
        <dbReference type="ARBA" id="ARBA00022946"/>
    </source>
</evidence>
<comment type="caution">
    <text evidence="15">The sequence shown here is derived from an EMBL/GenBank/DDBJ whole genome shotgun (WGS) entry which is preliminary data.</text>
</comment>
<comment type="similarity">
    <text evidence="2 14">Belongs to the mitochondrial carrier (TC 2.A.29) family.</text>
</comment>
<dbReference type="InterPro" id="IPR002113">
    <property type="entry name" value="ADT_euk_type"/>
</dbReference>
<dbReference type="GO" id="GO:1990544">
    <property type="term" value="P:mitochondrial ATP transmembrane transport"/>
    <property type="evidence" value="ECO:0007669"/>
    <property type="project" value="InterPro"/>
</dbReference>
<comment type="function">
    <text evidence="13">ADP:ATP antiporter that mediates import of ADP into the mitochondrial matrix for ATP synthesis, and export of ATP out to fuel the cell. Cycles between the cytoplasmic-open state (c-state) and the matrix-open state (m-state): operates by the alternating access mechanism with a single substrate-binding site intermittently exposed to either the cytosolic (c-state) or matrix (m-state) side of the inner mitochondrial membrane.</text>
</comment>
<accession>A0AAD3SJR6</accession>
<evidence type="ECO:0000313" key="16">
    <source>
        <dbReference type="Proteomes" id="UP001279734"/>
    </source>
</evidence>
<keyword evidence="16" id="KW-1185">Reference proteome</keyword>
<evidence type="ECO:0000256" key="12">
    <source>
        <dbReference type="ARBA" id="ARBA00024143"/>
    </source>
</evidence>
<dbReference type="AlphaFoldDB" id="A0AAD3SJR6"/>
<keyword evidence="7" id="KW-0677">Repeat</keyword>
<gene>
    <name evidence="15" type="ORF">Nepgr_013941</name>
</gene>
<evidence type="ECO:0000313" key="15">
    <source>
        <dbReference type="EMBL" id="GMH12100.1"/>
    </source>
</evidence>
<protein>
    <recommendedName>
        <fullName evidence="14">ADP/ATP translocase</fullName>
    </recommendedName>
    <alternativeName>
        <fullName evidence="14">ADP,ATP carrier protein</fullName>
    </alternativeName>
</protein>
<evidence type="ECO:0000256" key="14">
    <source>
        <dbReference type="RuleBase" id="RU368008"/>
    </source>
</evidence>
<evidence type="ECO:0000256" key="11">
    <source>
        <dbReference type="ARBA" id="ARBA00023136"/>
    </source>
</evidence>
<comment type="caution">
    <text evidence="14">Lacks conserved residue(s) required for the propagation of feature annotation.</text>
</comment>
<evidence type="ECO:0000256" key="10">
    <source>
        <dbReference type="ARBA" id="ARBA00023128"/>
    </source>
</evidence>
<dbReference type="GO" id="GO:0005471">
    <property type="term" value="F:ATP:ADP antiporter activity"/>
    <property type="evidence" value="ECO:0007669"/>
    <property type="project" value="UniProtKB-UniRule"/>
</dbReference>
<evidence type="ECO:0000256" key="5">
    <source>
        <dbReference type="ARBA" id="ARBA00022449"/>
    </source>
</evidence>
<dbReference type="PANTHER" id="PTHR45635">
    <property type="entry name" value="ADP,ATP CARRIER PROTEIN 1-RELATED-RELATED"/>
    <property type="match status" value="1"/>
</dbReference>
<dbReference type="PRINTS" id="PR00926">
    <property type="entry name" value="MITOCARRIER"/>
</dbReference>
<keyword evidence="11 14" id="KW-0472">Membrane</keyword>
<evidence type="ECO:0000256" key="7">
    <source>
        <dbReference type="ARBA" id="ARBA00022737"/>
    </source>
</evidence>
<keyword evidence="10" id="KW-0496">Mitochondrion</keyword>
<dbReference type="PANTHER" id="PTHR45635:SF47">
    <property type="entry name" value="ADP,ATP CARRIER PROTEIN, MITOCHONDRIAL"/>
    <property type="match status" value="1"/>
</dbReference>
<keyword evidence="8" id="KW-0809">Transit peptide</keyword>
<comment type="subcellular location">
    <subcellularLocation>
        <location evidence="14">Membrane</location>
        <topology evidence="14">Multi-pass membrane protein</topology>
    </subcellularLocation>
    <subcellularLocation>
        <location evidence="1">Mitochondrion inner membrane</location>
        <topology evidence="1">Multi-pass membrane protein</topology>
    </subcellularLocation>
</comment>
<keyword evidence="4 14" id="KW-0813">Transport</keyword>